<name>A0A1C5HL82_9ACTN</name>
<proteinExistence type="predicted"/>
<evidence type="ECO:0000256" key="1">
    <source>
        <dbReference type="SAM" id="MobiDB-lite"/>
    </source>
</evidence>
<sequence>MAKETTTNYPVPHHDPDHRLSFGLLVDLRTALLRHGYPELTSADLDDLRTAVRVFVYGPRPDPQEYEREEDTPTGQPLPPGVHGTAINTRDKRRNQR</sequence>
<dbReference type="STRING" id="745366.GA0070213_103278"/>
<feature type="region of interest" description="Disordered" evidence="1">
    <location>
        <begin position="59"/>
        <end position="97"/>
    </location>
</feature>
<dbReference type="RefSeq" id="WP_091059388.1">
    <property type="nucleotide sequence ID" value="NZ_FMDM01000003.1"/>
</dbReference>
<evidence type="ECO:0000313" key="3">
    <source>
        <dbReference type="Proteomes" id="UP000199360"/>
    </source>
</evidence>
<gene>
    <name evidence="2" type="ORF">GA0070213_103278</name>
</gene>
<organism evidence="2 3">
    <name type="scientific">Micromonospora humi</name>
    <dbReference type="NCBI Taxonomy" id="745366"/>
    <lineage>
        <taxon>Bacteria</taxon>
        <taxon>Bacillati</taxon>
        <taxon>Actinomycetota</taxon>
        <taxon>Actinomycetes</taxon>
        <taxon>Micromonosporales</taxon>
        <taxon>Micromonosporaceae</taxon>
        <taxon>Micromonospora</taxon>
    </lineage>
</organism>
<dbReference type="AlphaFoldDB" id="A0A1C5HL82"/>
<protein>
    <submittedName>
        <fullName evidence="2">Uncharacterized protein</fullName>
    </submittedName>
</protein>
<dbReference type="EMBL" id="FMDM01000003">
    <property type="protein sequence ID" value="SCG46780.1"/>
    <property type="molecule type" value="Genomic_DNA"/>
</dbReference>
<dbReference type="OrthoDB" id="4269233at2"/>
<accession>A0A1C5HL82</accession>
<reference evidence="3" key="1">
    <citation type="submission" date="2016-06" db="EMBL/GenBank/DDBJ databases">
        <authorList>
            <person name="Varghese N."/>
            <person name="Submissions Spin"/>
        </authorList>
    </citation>
    <scope>NUCLEOTIDE SEQUENCE [LARGE SCALE GENOMIC DNA]</scope>
    <source>
        <strain evidence="3">DSM 45647</strain>
    </source>
</reference>
<dbReference type="Proteomes" id="UP000199360">
    <property type="component" value="Unassembled WGS sequence"/>
</dbReference>
<keyword evidence="3" id="KW-1185">Reference proteome</keyword>
<evidence type="ECO:0000313" key="2">
    <source>
        <dbReference type="EMBL" id="SCG46780.1"/>
    </source>
</evidence>